<proteinExistence type="predicted"/>
<dbReference type="NCBIfam" id="NF012211">
    <property type="entry name" value="tand_rpt_95"/>
    <property type="match status" value="2"/>
</dbReference>
<evidence type="ECO:0000259" key="1">
    <source>
        <dbReference type="Pfam" id="PF17851"/>
    </source>
</evidence>
<dbReference type="Pfam" id="PF17851">
    <property type="entry name" value="GH43_C2"/>
    <property type="match status" value="1"/>
</dbReference>
<feature type="non-terminal residue" evidence="3">
    <location>
        <position position="1"/>
    </location>
</feature>
<dbReference type="RefSeq" id="WP_149758252.1">
    <property type="nucleotide sequence ID" value="NZ_FOMS01000016.1"/>
</dbReference>
<dbReference type="Gene3D" id="2.60.40.3440">
    <property type="match status" value="2"/>
</dbReference>
<evidence type="ECO:0000259" key="2">
    <source>
        <dbReference type="Pfam" id="PF17892"/>
    </source>
</evidence>
<feature type="domain" description="Cadherin-like" evidence="2">
    <location>
        <begin position="10"/>
        <end position="100"/>
    </location>
</feature>
<dbReference type="Proteomes" id="UP000325289">
    <property type="component" value="Unassembled WGS sequence"/>
</dbReference>
<evidence type="ECO:0000313" key="4">
    <source>
        <dbReference type="Proteomes" id="UP000325289"/>
    </source>
</evidence>
<dbReference type="Pfam" id="PF17892">
    <property type="entry name" value="Cadherin_5"/>
    <property type="match status" value="2"/>
</dbReference>
<sequence length="856" mass="90647">DEDGGYSPPNVAPEAADDAFATPEDTALEITAAALLDNDSDANGDPLEVLSVTAPAHGTLTGTASGWLYTPAAGYAGPDSFTYTVGDGTATDTATVAVMVGEFGAVSDDFASGELDPAWVFQGIAGSAGLGYLGPDALATITSPEGVKVTAADVLTAPRLTQAVLDLDFQISAGFLSEPSQQFQEHGLLVIEDEANWIRFDLAYTGDRLSLIVGTIENGSTTFPLFQTVPSGTVEEFRVTRVGDAFTFETRGGGSSDWAQVFSLVRAMDVTEVGVFAGSTSYGTDVPGYTALVDYFESAADPIGIEDGSYVPQNHAPVAVDDSFSGSGAIVLSKADLLANDTDADLDDVLSVTLAGPASHGSAIDNGDGTITYTPDRDFEGTDSFSYILSDGTATDEAWVYLDVVPVIEVWYGDVQTFGSPGEGQTWINILGNVSAEVTELSYTLNGGAVRPLSIGPDTRRLQESGDFNVDIAFAELDGSAADDVVTLVATLANGTTVSRDVTVAYEDGEDWPRNYAIDWSEVADLRDVVQVVDGTWAIGPDGVRPVDLGYDRLLVVGDSGWDNYRLETTVTTHDLENVDPLGRDGGAFAIGMLWGGHTDDPIPDLQPKSGWHPGAAFFYTERLEAHSYHDFFEYLGVNNNVSLEEDKTYNIIVEVHQVGIYDRRYAMKIWEEGTPEPTAWSLDRIETFSLDEAPATGGIYLNAHYYDVSFGDLLVSEITGDDIVSGSDEAEVLIAVTASDPTSGLGEIDVFTGGGGSDTFVLGDASRAYYDDGLAATAGMADYAFVWDFDATEDRVQLHGSAADYALTEDPSGLPPGTAIWRLGGAEPELVGHLHESYGLSLTAGMFSFTDDLIA</sequence>
<organism evidence="3 4">
    <name type="scientific">Roseivivax sediminis</name>
    <dbReference type="NCBI Taxonomy" id="936889"/>
    <lineage>
        <taxon>Bacteria</taxon>
        <taxon>Pseudomonadati</taxon>
        <taxon>Pseudomonadota</taxon>
        <taxon>Alphaproteobacteria</taxon>
        <taxon>Rhodobacterales</taxon>
        <taxon>Roseobacteraceae</taxon>
        <taxon>Roseivivax</taxon>
    </lineage>
</organism>
<gene>
    <name evidence="3" type="ORF">SAMN04515678_11678</name>
</gene>
<keyword evidence="4" id="KW-1185">Reference proteome</keyword>
<evidence type="ECO:0000313" key="3">
    <source>
        <dbReference type="EMBL" id="SFE78909.1"/>
    </source>
</evidence>
<dbReference type="Gene3D" id="2.60.120.200">
    <property type="match status" value="1"/>
</dbReference>
<dbReference type="EMBL" id="FOMS01000016">
    <property type="protein sequence ID" value="SFE78909.1"/>
    <property type="molecule type" value="Genomic_DNA"/>
</dbReference>
<protein>
    <submittedName>
        <fullName evidence="3">Uncharacterized protein</fullName>
    </submittedName>
</protein>
<dbReference type="InterPro" id="IPR011049">
    <property type="entry name" value="Serralysin-like_metalloprot_C"/>
</dbReference>
<dbReference type="AlphaFoldDB" id="A0A1I2DEK5"/>
<dbReference type="InterPro" id="IPR013320">
    <property type="entry name" value="ConA-like_dom_sf"/>
</dbReference>
<reference evidence="3 4" key="1">
    <citation type="submission" date="2016-10" db="EMBL/GenBank/DDBJ databases">
        <authorList>
            <person name="Varghese N."/>
            <person name="Submissions S."/>
        </authorList>
    </citation>
    <scope>NUCLEOTIDE SEQUENCE [LARGE SCALE GENOMIC DNA]</scope>
    <source>
        <strain evidence="4">YIM D21,KCTC 23444,ACCC 10710</strain>
    </source>
</reference>
<feature type="domain" description="Cadherin-like" evidence="2">
    <location>
        <begin position="314"/>
        <end position="403"/>
    </location>
</feature>
<dbReference type="InterPro" id="IPR041542">
    <property type="entry name" value="GH43_C2"/>
</dbReference>
<dbReference type="SUPFAM" id="SSF49899">
    <property type="entry name" value="Concanavalin A-like lectins/glucanases"/>
    <property type="match status" value="1"/>
</dbReference>
<dbReference type="OrthoDB" id="6305173at2"/>
<name>A0A1I2DEK5_9RHOB</name>
<dbReference type="Gene3D" id="2.150.10.10">
    <property type="entry name" value="Serralysin-like metalloprotease, C-terminal"/>
    <property type="match status" value="1"/>
</dbReference>
<accession>A0A1I2DEK5</accession>
<dbReference type="InterPro" id="IPR041690">
    <property type="entry name" value="Cadherin_5"/>
</dbReference>
<feature type="domain" description="Beta-xylosidase C-terminal Concanavalin A-like" evidence="1">
    <location>
        <begin position="107"/>
        <end position="297"/>
    </location>
</feature>